<evidence type="ECO:0000313" key="5">
    <source>
        <dbReference type="Proteomes" id="UP000714817"/>
    </source>
</evidence>
<dbReference type="Gene3D" id="3.40.1170.60">
    <property type="match status" value="1"/>
</dbReference>
<evidence type="ECO:0000256" key="2">
    <source>
        <dbReference type="SAM" id="MobiDB-lite"/>
    </source>
</evidence>
<reference evidence="4" key="1">
    <citation type="submission" date="2020-04" db="EMBL/GenBank/DDBJ databases">
        <authorList>
            <person name="Zhang T."/>
        </authorList>
    </citation>
    <scope>NUCLEOTIDE SEQUENCE</scope>
    <source>
        <strain evidence="4">HKST-UBA80</strain>
    </source>
</reference>
<accession>A0A955E1Q7</accession>
<dbReference type="InterPro" id="IPR017961">
    <property type="entry name" value="DNA_pol_Y-fam_little_finger"/>
</dbReference>
<feature type="region of interest" description="Disordered" evidence="2">
    <location>
        <begin position="363"/>
        <end position="383"/>
    </location>
</feature>
<evidence type="ECO:0000259" key="3">
    <source>
        <dbReference type="PROSITE" id="PS50173"/>
    </source>
</evidence>
<dbReference type="InterPro" id="IPR043502">
    <property type="entry name" value="DNA/RNA_pol_sf"/>
</dbReference>
<dbReference type="InterPro" id="IPR050116">
    <property type="entry name" value="DNA_polymerase-Y"/>
</dbReference>
<comment type="caution">
    <text evidence="4">The sequence shown here is derived from an EMBL/GenBank/DDBJ whole genome shotgun (WGS) entry which is preliminary data.</text>
</comment>
<reference evidence="4" key="2">
    <citation type="journal article" date="2021" name="Microbiome">
        <title>Successional dynamics and alternative stable states in a saline activated sludge microbial community over 9 years.</title>
        <authorList>
            <person name="Wang Y."/>
            <person name="Ye J."/>
            <person name="Ju F."/>
            <person name="Liu L."/>
            <person name="Boyd J.A."/>
            <person name="Deng Y."/>
            <person name="Parks D.H."/>
            <person name="Jiang X."/>
            <person name="Yin X."/>
            <person name="Woodcroft B.J."/>
            <person name="Tyson G.W."/>
            <person name="Hugenholtz P."/>
            <person name="Polz M.F."/>
            <person name="Zhang T."/>
        </authorList>
    </citation>
    <scope>NUCLEOTIDE SEQUENCE</scope>
    <source>
        <strain evidence="4">HKST-UBA80</strain>
    </source>
</reference>
<dbReference type="Gene3D" id="3.30.1490.100">
    <property type="entry name" value="DNA polymerase, Y-family, little finger domain"/>
    <property type="match status" value="1"/>
</dbReference>
<dbReference type="InterPro" id="IPR001126">
    <property type="entry name" value="UmuC"/>
</dbReference>
<dbReference type="GO" id="GO:0042276">
    <property type="term" value="P:error-prone translesion synthesis"/>
    <property type="evidence" value="ECO:0007669"/>
    <property type="project" value="TreeGrafter"/>
</dbReference>
<dbReference type="GO" id="GO:0009432">
    <property type="term" value="P:SOS response"/>
    <property type="evidence" value="ECO:0007669"/>
    <property type="project" value="TreeGrafter"/>
</dbReference>
<protein>
    <submittedName>
        <fullName evidence="4">DNA polymerase IV</fullName>
    </submittedName>
</protein>
<dbReference type="GO" id="GO:0005829">
    <property type="term" value="C:cytosol"/>
    <property type="evidence" value="ECO:0007669"/>
    <property type="project" value="TreeGrafter"/>
</dbReference>
<dbReference type="PROSITE" id="PS50173">
    <property type="entry name" value="UMUC"/>
    <property type="match status" value="1"/>
</dbReference>
<dbReference type="AlphaFoldDB" id="A0A955E1Q7"/>
<feature type="compositionally biased region" description="Polar residues" evidence="2">
    <location>
        <begin position="369"/>
        <end position="383"/>
    </location>
</feature>
<dbReference type="SUPFAM" id="SSF100879">
    <property type="entry name" value="Lesion bypass DNA polymerase (Y-family), little finger domain"/>
    <property type="match status" value="1"/>
</dbReference>
<dbReference type="GO" id="GO:0003684">
    <property type="term" value="F:damaged DNA binding"/>
    <property type="evidence" value="ECO:0007669"/>
    <property type="project" value="InterPro"/>
</dbReference>
<proteinExistence type="inferred from homology"/>
<name>A0A955E1Q7_UNCKA</name>
<dbReference type="InterPro" id="IPR036775">
    <property type="entry name" value="DNA_pol_Y-fam_lit_finger_sf"/>
</dbReference>
<dbReference type="Pfam" id="PF00817">
    <property type="entry name" value="IMS"/>
    <property type="match status" value="1"/>
</dbReference>
<organism evidence="4 5">
    <name type="scientific">candidate division WWE3 bacterium</name>
    <dbReference type="NCBI Taxonomy" id="2053526"/>
    <lineage>
        <taxon>Bacteria</taxon>
        <taxon>Katanobacteria</taxon>
    </lineage>
</organism>
<sequence length="433" mass="48718">MRDRIILHVDYDSFFASVEQQANPFLRNKVVGVTSANSNKGIIVAPSIQAKRVGIKTGMPVFKARALYKNIILVKSDFVKYTHVQKESLKIFAKYTDKIEPFSIDEAFLDITQTCKFFGTPENVALEIKSELRKTIGTLITCSIGIGPNKSMAKIASEINKPNGIFKLTRNNMEEVYKEIELTDVCGIGKATAKKLRDLDINNLEDLAKTNYAILKLNFGNSLANFLTDIVKGTESSGVSSIDFKRVPKSMGHQHTLSSSTKDKLIIRATIKGLTELLARRLRKYKMRCTGLSLYIKDERGLGREAKQSFTKGVDSGQILFEILHQLYLGLNVEQRVRFIGIRAYKLESARYSVLGLFEEETRNELPKPNSNRNTSARSQENTLQQIKYDRKEALSKLLDSLNNVWGTKTIFFGTEIHAGEVQGKTSSFISYD</sequence>
<gene>
    <name evidence="4" type="ORF">KDA10_00915</name>
</gene>
<comment type="similarity">
    <text evidence="1">Belongs to the DNA polymerase type-Y family.</text>
</comment>
<feature type="domain" description="UmuC" evidence="3">
    <location>
        <begin position="6"/>
        <end position="189"/>
    </location>
</feature>
<dbReference type="CDD" id="cd03586">
    <property type="entry name" value="PolY_Pol_IV_kappa"/>
    <property type="match status" value="1"/>
</dbReference>
<dbReference type="PANTHER" id="PTHR11076:SF33">
    <property type="entry name" value="DNA POLYMERASE KAPPA"/>
    <property type="match status" value="1"/>
</dbReference>
<dbReference type="InterPro" id="IPR043128">
    <property type="entry name" value="Rev_trsase/Diguanyl_cyclase"/>
</dbReference>
<dbReference type="Gene3D" id="3.30.70.270">
    <property type="match status" value="1"/>
</dbReference>
<dbReference type="GO" id="GO:0006281">
    <property type="term" value="P:DNA repair"/>
    <property type="evidence" value="ECO:0007669"/>
    <property type="project" value="InterPro"/>
</dbReference>
<dbReference type="Pfam" id="PF11799">
    <property type="entry name" value="IMS_C"/>
    <property type="match status" value="1"/>
</dbReference>
<dbReference type="InterPro" id="IPR022880">
    <property type="entry name" value="DNApol_IV"/>
</dbReference>
<dbReference type="EMBL" id="JAGQNY010000003">
    <property type="protein sequence ID" value="MCA9301913.1"/>
    <property type="molecule type" value="Genomic_DNA"/>
</dbReference>
<dbReference type="Proteomes" id="UP000714817">
    <property type="component" value="Unassembled WGS sequence"/>
</dbReference>
<dbReference type="PANTHER" id="PTHR11076">
    <property type="entry name" value="DNA REPAIR POLYMERASE UMUC / TRANSFERASE FAMILY MEMBER"/>
    <property type="match status" value="1"/>
</dbReference>
<evidence type="ECO:0000256" key="1">
    <source>
        <dbReference type="ARBA" id="ARBA00010945"/>
    </source>
</evidence>
<dbReference type="Gene3D" id="1.10.150.20">
    <property type="entry name" value="5' to 3' exonuclease, C-terminal subdomain"/>
    <property type="match status" value="1"/>
</dbReference>
<dbReference type="GO" id="GO:0003887">
    <property type="term" value="F:DNA-directed DNA polymerase activity"/>
    <property type="evidence" value="ECO:0007669"/>
    <property type="project" value="InterPro"/>
</dbReference>
<evidence type="ECO:0000313" key="4">
    <source>
        <dbReference type="EMBL" id="MCA9301913.1"/>
    </source>
</evidence>
<dbReference type="SUPFAM" id="SSF56672">
    <property type="entry name" value="DNA/RNA polymerases"/>
    <property type="match status" value="1"/>
</dbReference>